<evidence type="ECO:0000256" key="2">
    <source>
        <dbReference type="ARBA" id="ARBA00022694"/>
    </source>
</evidence>
<keyword evidence="8" id="KW-1185">Reference proteome</keyword>
<feature type="binding site" evidence="5">
    <location>
        <position position="412"/>
    </location>
    <ligand>
        <name>Zn(2+)</name>
        <dbReference type="ChEBI" id="CHEBI:29105"/>
    </ligand>
</feature>
<dbReference type="AlphaFoldDB" id="A0A9Q0GKH5"/>
<keyword evidence="2 5" id="KW-0819">tRNA processing</keyword>
<feature type="binding site" evidence="5">
    <location>
        <position position="381"/>
    </location>
    <ligand>
        <name>Zn(2+)</name>
        <dbReference type="ChEBI" id="CHEBI:29105"/>
    </ligand>
</feature>
<keyword evidence="3 5" id="KW-0479">Metal-binding</keyword>
<dbReference type="InterPro" id="IPR036511">
    <property type="entry name" value="TGT-like_sf"/>
</dbReference>
<proteinExistence type="inferred from homology"/>
<dbReference type="OrthoDB" id="27601at2759"/>
<dbReference type="GO" id="GO:0008479">
    <property type="term" value="F:tRNA-guanosine(34) queuine transglycosylase activity"/>
    <property type="evidence" value="ECO:0007669"/>
    <property type="project" value="UniProtKB-UniRule"/>
</dbReference>
<reference evidence="7" key="1">
    <citation type="submission" date="2022-02" db="EMBL/GenBank/DDBJ databases">
        <authorList>
            <person name="Henning P.M."/>
            <person name="McCubbin A.G."/>
            <person name="Shore J.S."/>
        </authorList>
    </citation>
    <scope>NUCLEOTIDE SEQUENCE</scope>
    <source>
        <strain evidence="7">F60SS</strain>
        <tissue evidence="7">Leaves</tissue>
    </source>
</reference>
<comment type="subcellular location">
    <subcellularLocation>
        <location evidence="5">Cytoplasm</location>
    </subcellularLocation>
</comment>
<dbReference type="GO" id="GO:0006400">
    <property type="term" value="P:tRNA modification"/>
    <property type="evidence" value="ECO:0007669"/>
    <property type="project" value="InterPro"/>
</dbReference>
<feature type="binding site" evidence="5">
    <location>
        <position position="386"/>
    </location>
    <ligand>
        <name>Zn(2+)</name>
        <dbReference type="ChEBI" id="CHEBI:29105"/>
    </ligand>
</feature>
<dbReference type="GO" id="GO:0005737">
    <property type="term" value="C:cytoplasm"/>
    <property type="evidence" value="ECO:0007669"/>
    <property type="project" value="UniProtKB-SubCell"/>
</dbReference>
<evidence type="ECO:0000313" key="7">
    <source>
        <dbReference type="EMBL" id="KAJ4850640.1"/>
    </source>
</evidence>
<dbReference type="Proteomes" id="UP001141552">
    <property type="component" value="Unassembled WGS sequence"/>
</dbReference>
<sequence>MTKTAFGFPLKHSHIKTKLAASLGGGAETTTTITSMKFSVKTWSNGKARTGLLQLGNCPSPIETPSLLLSTRKGLPLFISPDLLPSLPLPDSYLLQFSPLHFLEGLSTKTIAAIGGLHQMLGLHDYVYAAVLRDPIQCLPECDASNKFGASFETPCGRVLVKPADYMDMIASMKPNIWASLADEVPAWVSSKRNRTSVDRTVKWLDECIALGSAKAAGGALFGAIVGGSNIEERKRCAQEAAIRNVSGYWIGGFGLGESMDERPALLNAVTVSFKLTRVLFKNTDYFECFIFKAKGEWLFYCVRLEIHAACWMNRVVTVVCIVGSEVMIEVRDAGCQDSLQEEKPRLVCGLELPEEVLQGVAAGIDLFDSSKDATPIVQNCVCYTCQNHTKAYINHLLNVHEMLAQTLLEIHNTHHFLGFFRSIREAIKEGRFDLFRQMFVQHRREQLAAVAVCA</sequence>
<dbReference type="InterPro" id="IPR028592">
    <property type="entry name" value="QTRTD1"/>
</dbReference>
<dbReference type="PANTHER" id="PTHR46064">
    <property type="entry name" value="QUEUINE TRNA-RIBOSYLTRANSFERASE ACCESSORY SUBUNIT 2"/>
    <property type="match status" value="1"/>
</dbReference>
<organism evidence="7 8">
    <name type="scientific">Turnera subulata</name>
    <dbReference type="NCBI Taxonomy" id="218843"/>
    <lineage>
        <taxon>Eukaryota</taxon>
        <taxon>Viridiplantae</taxon>
        <taxon>Streptophyta</taxon>
        <taxon>Embryophyta</taxon>
        <taxon>Tracheophyta</taxon>
        <taxon>Spermatophyta</taxon>
        <taxon>Magnoliopsida</taxon>
        <taxon>eudicotyledons</taxon>
        <taxon>Gunneridae</taxon>
        <taxon>Pentapetalae</taxon>
        <taxon>rosids</taxon>
        <taxon>fabids</taxon>
        <taxon>Malpighiales</taxon>
        <taxon>Passifloraceae</taxon>
        <taxon>Turnera</taxon>
    </lineage>
</organism>
<evidence type="ECO:0000256" key="3">
    <source>
        <dbReference type="ARBA" id="ARBA00022723"/>
    </source>
</evidence>
<feature type="domain" description="tRNA-guanine(15) transglycosylase-like" evidence="6">
    <location>
        <begin position="372"/>
        <end position="444"/>
    </location>
</feature>
<dbReference type="Gene3D" id="3.20.20.105">
    <property type="entry name" value="Queuine tRNA-ribosyltransferase-like"/>
    <property type="match status" value="2"/>
</dbReference>
<dbReference type="HAMAP" id="MF_03043">
    <property type="entry name" value="QTRT2"/>
    <property type="match status" value="1"/>
</dbReference>
<comment type="function">
    <text evidence="5">Non-catalytic subunit of the queuine tRNA-ribosyltransferase (TGT) that catalyzes the base-exchange of a guanine (G) residue with queuine (Q) at position 34 (anticodon wobble position) in tRNAs with GU(N) anticodons (tRNA-Asp, -Asn, -His and -Tyr), resulting in the hypermodified nucleoside queuosine (7-(((4,5-cis-dihydroxy-2-cyclopenten-1-yl)amino)methyl)-7-deazaguanosine).</text>
</comment>
<dbReference type="InterPro" id="IPR002616">
    <property type="entry name" value="tRNA_ribo_trans-like"/>
</dbReference>
<comment type="caution">
    <text evidence="7">The sequence shown here is derived from an EMBL/GenBank/DDBJ whole genome shotgun (WGS) entry which is preliminary data.</text>
</comment>
<evidence type="ECO:0000256" key="4">
    <source>
        <dbReference type="ARBA" id="ARBA00022833"/>
    </source>
</evidence>
<feature type="domain" description="tRNA-guanine(15) transglycosylase-like" evidence="6">
    <location>
        <begin position="47"/>
        <end position="271"/>
    </location>
</feature>
<dbReference type="GO" id="GO:0046872">
    <property type="term" value="F:metal ion binding"/>
    <property type="evidence" value="ECO:0007669"/>
    <property type="project" value="UniProtKB-KW"/>
</dbReference>
<dbReference type="SUPFAM" id="SSF51713">
    <property type="entry name" value="tRNA-guanine transglycosylase"/>
    <property type="match status" value="2"/>
</dbReference>
<evidence type="ECO:0000259" key="6">
    <source>
        <dbReference type="Pfam" id="PF01702"/>
    </source>
</evidence>
<comment type="subunit">
    <text evidence="5">Heterodimer of a catalytic subunit and an accessory subunit.</text>
</comment>
<reference evidence="7" key="2">
    <citation type="journal article" date="2023" name="Plants (Basel)">
        <title>Annotation of the Turnera subulata (Passifloraceae) Draft Genome Reveals the S-Locus Evolved after the Divergence of Turneroideae from Passifloroideae in a Stepwise Manner.</title>
        <authorList>
            <person name="Henning P.M."/>
            <person name="Roalson E.H."/>
            <person name="Mir W."/>
            <person name="McCubbin A.G."/>
            <person name="Shore J.S."/>
        </authorList>
    </citation>
    <scope>NUCLEOTIDE SEQUENCE</scope>
    <source>
        <strain evidence="7">F60SS</strain>
    </source>
</reference>
<evidence type="ECO:0000256" key="5">
    <source>
        <dbReference type="HAMAP-Rule" id="MF_03043"/>
    </source>
</evidence>
<evidence type="ECO:0000256" key="1">
    <source>
        <dbReference type="ARBA" id="ARBA00022490"/>
    </source>
</evidence>
<dbReference type="EMBL" id="JAKUCV010000266">
    <property type="protein sequence ID" value="KAJ4850640.1"/>
    <property type="molecule type" value="Genomic_DNA"/>
</dbReference>
<keyword evidence="1 5" id="KW-0963">Cytoplasm</keyword>
<dbReference type="NCBIfam" id="TIGR00449">
    <property type="entry name" value="tgt_general"/>
    <property type="match status" value="1"/>
</dbReference>
<comment type="cofactor">
    <cofactor evidence="5">
        <name>Zn(2+)</name>
        <dbReference type="ChEBI" id="CHEBI:29105"/>
    </cofactor>
    <text evidence="5">Binds 1 zinc ion per subunit.</text>
</comment>
<dbReference type="PANTHER" id="PTHR46064:SF1">
    <property type="entry name" value="QUEUINE TRNA-RIBOSYLTRANSFERASE ACCESSORY SUBUNIT 2"/>
    <property type="match status" value="1"/>
</dbReference>
<accession>A0A9Q0GKH5</accession>
<feature type="domain" description="tRNA-guanine(15) transglycosylase-like" evidence="6">
    <location>
        <begin position="327"/>
        <end position="371"/>
    </location>
</feature>
<dbReference type="InterPro" id="IPR050852">
    <property type="entry name" value="Queuine_tRNA-ribosyltrfase"/>
</dbReference>
<dbReference type="Pfam" id="PF01702">
    <property type="entry name" value="TGT"/>
    <property type="match status" value="3"/>
</dbReference>
<comment type="similarity">
    <text evidence="5">Belongs to the queuine tRNA-ribosyltransferase family. QTRT2 subfamily.</text>
</comment>
<feature type="binding site" evidence="5">
    <location>
        <position position="383"/>
    </location>
    <ligand>
        <name>Zn(2+)</name>
        <dbReference type="ChEBI" id="CHEBI:29105"/>
    </ligand>
</feature>
<gene>
    <name evidence="7" type="ORF">Tsubulata_023975</name>
</gene>
<protein>
    <recommendedName>
        <fullName evidence="5">Queuine tRNA-ribosyltransferase accessory subunit 2</fullName>
    </recommendedName>
    <alternativeName>
        <fullName evidence="5">Queuine tRNA-ribosyltransferase domain-containing protein 1</fullName>
    </alternativeName>
</protein>
<evidence type="ECO:0000313" key="8">
    <source>
        <dbReference type="Proteomes" id="UP001141552"/>
    </source>
</evidence>
<keyword evidence="4 5" id="KW-0862">Zinc</keyword>
<name>A0A9Q0GKH5_9ROSI</name>